<evidence type="ECO:0000259" key="2">
    <source>
        <dbReference type="Pfam" id="PF07811"/>
    </source>
</evidence>
<sequence length="186" mass="20754">MTRVAPITRLRARLERWARAETGTATIEFVILFPLVVSVMLMSFETSIIMARQFLLDRAMDISMRGLRLGTWPDIQHDEFKAIVCKQAAFLYDCENTLAIEMVPISKTTWNLPSEPPECVDRTETILPVTTFNQGPDNGLMMVRACLTVDPFFPGVGLGLKLDQAPQDGFYLTSTSFFVNEPGSGG</sequence>
<dbReference type="Proteomes" id="UP000295050">
    <property type="component" value="Unassembled WGS sequence"/>
</dbReference>
<proteinExistence type="predicted"/>
<keyword evidence="1" id="KW-0472">Membrane</keyword>
<keyword evidence="4" id="KW-1185">Reference proteome</keyword>
<dbReference type="EMBL" id="SLXU01000001">
    <property type="protein sequence ID" value="TCP62909.1"/>
    <property type="molecule type" value="Genomic_DNA"/>
</dbReference>
<dbReference type="AlphaFoldDB" id="A0A4R2RK49"/>
<dbReference type="Pfam" id="PF07811">
    <property type="entry name" value="TadE"/>
    <property type="match status" value="1"/>
</dbReference>
<dbReference type="InterPro" id="IPR012495">
    <property type="entry name" value="TadE-like_dom"/>
</dbReference>
<evidence type="ECO:0000256" key="1">
    <source>
        <dbReference type="SAM" id="Phobius"/>
    </source>
</evidence>
<evidence type="ECO:0000313" key="3">
    <source>
        <dbReference type="EMBL" id="TCP62909.1"/>
    </source>
</evidence>
<comment type="caution">
    <text evidence="3">The sequence shown here is derived from an EMBL/GenBank/DDBJ whole genome shotgun (WGS) entry which is preliminary data.</text>
</comment>
<evidence type="ECO:0000313" key="4">
    <source>
        <dbReference type="Proteomes" id="UP000295050"/>
    </source>
</evidence>
<protein>
    <submittedName>
        <fullName evidence="3">TadE-like protein</fullName>
    </submittedName>
</protein>
<keyword evidence="1" id="KW-0812">Transmembrane</keyword>
<accession>A0A4R2RK49</accession>
<organism evidence="3 4">
    <name type="scientific">Rhodovulum bhavnagarense</name>
    <dbReference type="NCBI Taxonomy" id="992286"/>
    <lineage>
        <taxon>Bacteria</taxon>
        <taxon>Pseudomonadati</taxon>
        <taxon>Pseudomonadota</taxon>
        <taxon>Alphaproteobacteria</taxon>
        <taxon>Rhodobacterales</taxon>
        <taxon>Paracoccaceae</taxon>
        <taxon>Rhodovulum</taxon>
    </lineage>
</organism>
<feature type="transmembrane region" description="Helical" evidence="1">
    <location>
        <begin position="29"/>
        <end position="55"/>
    </location>
</feature>
<reference evidence="3 4" key="1">
    <citation type="submission" date="2019-03" db="EMBL/GenBank/DDBJ databases">
        <title>Genomic Encyclopedia of Type Strains, Phase IV (KMG-IV): sequencing the most valuable type-strain genomes for metagenomic binning, comparative biology and taxonomic classification.</title>
        <authorList>
            <person name="Goeker M."/>
        </authorList>
    </citation>
    <scope>NUCLEOTIDE SEQUENCE [LARGE SCALE GENOMIC DNA]</scope>
    <source>
        <strain evidence="3 4">DSM 24766</strain>
    </source>
</reference>
<keyword evidence="1" id="KW-1133">Transmembrane helix</keyword>
<dbReference type="RefSeq" id="WP_132949873.1">
    <property type="nucleotide sequence ID" value="NZ_SLXU01000001.1"/>
</dbReference>
<gene>
    <name evidence="3" type="ORF">EV663_101169</name>
</gene>
<dbReference type="OrthoDB" id="7907064at2"/>
<feature type="domain" description="TadE-like" evidence="2">
    <location>
        <begin position="23"/>
        <end position="59"/>
    </location>
</feature>
<name>A0A4R2RK49_9RHOB</name>